<keyword evidence="8" id="KW-1185">Reference proteome</keyword>
<evidence type="ECO:0000256" key="1">
    <source>
        <dbReference type="ARBA" id="ARBA00022617"/>
    </source>
</evidence>
<keyword evidence="2" id="KW-0479">Metal-binding</keyword>
<organism evidence="7 8">
    <name type="scientific">Plutella xylostella</name>
    <name type="common">Diamondback moth</name>
    <name type="synonym">Plutella maculipennis</name>
    <dbReference type="NCBI Taxonomy" id="51655"/>
    <lineage>
        <taxon>Eukaryota</taxon>
        <taxon>Metazoa</taxon>
        <taxon>Ecdysozoa</taxon>
        <taxon>Arthropoda</taxon>
        <taxon>Hexapoda</taxon>
        <taxon>Insecta</taxon>
        <taxon>Pterygota</taxon>
        <taxon>Neoptera</taxon>
        <taxon>Endopterygota</taxon>
        <taxon>Lepidoptera</taxon>
        <taxon>Glossata</taxon>
        <taxon>Ditrysia</taxon>
        <taxon>Yponomeutoidea</taxon>
        <taxon>Plutellidae</taxon>
        <taxon>Plutella</taxon>
    </lineage>
</organism>
<evidence type="ECO:0000256" key="5">
    <source>
        <dbReference type="SAM" id="SignalP"/>
    </source>
</evidence>
<dbReference type="InterPro" id="IPR001199">
    <property type="entry name" value="Cyt_B5-like_heme/steroid-bd"/>
</dbReference>
<dbReference type="Pfam" id="PF00173">
    <property type="entry name" value="Cyt-b5"/>
    <property type="match status" value="1"/>
</dbReference>
<accession>A0ABQ7QL29</accession>
<gene>
    <name evidence="7" type="ORF">JYU34_009983</name>
</gene>
<dbReference type="SUPFAM" id="SSF55856">
    <property type="entry name" value="Cytochrome b5-like heme/steroid binding domain"/>
    <property type="match status" value="1"/>
</dbReference>
<keyword evidence="3" id="KW-0408">Iron</keyword>
<keyword evidence="5" id="KW-0732">Signal</keyword>
<evidence type="ECO:0000256" key="2">
    <source>
        <dbReference type="ARBA" id="ARBA00022723"/>
    </source>
</evidence>
<dbReference type="PANTHER" id="PTHR19359">
    <property type="entry name" value="CYTOCHROME B5"/>
    <property type="match status" value="1"/>
</dbReference>
<feature type="signal peptide" evidence="5">
    <location>
        <begin position="1"/>
        <end position="20"/>
    </location>
</feature>
<evidence type="ECO:0000259" key="6">
    <source>
        <dbReference type="PROSITE" id="PS50255"/>
    </source>
</evidence>
<comment type="similarity">
    <text evidence="4">Belongs to the cytochrome b5 family.</text>
</comment>
<dbReference type="PROSITE" id="PS50255">
    <property type="entry name" value="CYTOCHROME_B5_2"/>
    <property type="match status" value="1"/>
</dbReference>
<feature type="domain" description="Cytochrome b5 heme-binding" evidence="6">
    <location>
        <begin position="71"/>
        <end position="158"/>
    </location>
</feature>
<keyword evidence="1" id="KW-0349">Heme</keyword>
<comment type="caution">
    <text evidence="7">The sequence shown here is derived from an EMBL/GenBank/DDBJ whole genome shotgun (WGS) entry which is preliminary data.</text>
</comment>
<dbReference type="Gene3D" id="3.10.120.10">
    <property type="entry name" value="Cytochrome b5-like heme/steroid binding domain"/>
    <property type="match status" value="1"/>
</dbReference>
<evidence type="ECO:0000313" key="8">
    <source>
        <dbReference type="Proteomes" id="UP000823941"/>
    </source>
</evidence>
<dbReference type="SMART" id="SM01117">
    <property type="entry name" value="Cyt-b5"/>
    <property type="match status" value="1"/>
</dbReference>
<dbReference type="InterPro" id="IPR036400">
    <property type="entry name" value="Cyt_B5-like_heme/steroid_sf"/>
</dbReference>
<dbReference type="InterPro" id="IPR050668">
    <property type="entry name" value="Cytochrome_b5"/>
</dbReference>
<evidence type="ECO:0000256" key="3">
    <source>
        <dbReference type="ARBA" id="ARBA00023004"/>
    </source>
</evidence>
<name>A0ABQ7QL29_PLUXY</name>
<reference evidence="7 8" key="1">
    <citation type="submission" date="2021-06" db="EMBL/GenBank/DDBJ databases">
        <title>A haploid diamondback moth (Plutella xylostella L.) genome assembly resolves 31 chromosomes and identifies a diamide resistance mutation.</title>
        <authorList>
            <person name="Ward C.M."/>
            <person name="Perry K.D."/>
            <person name="Baker G."/>
            <person name="Powis K."/>
            <person name="Heckel D.G."/>
            <person name="Baxter S.W."/>
        </authorList>
    </citation>
    <scope>NUCLEOTIDE SEQUENCE [LARGE SCALE GENOMIC DNA]</scope>
    <source>
        <strain evidence="7 8">LV</strain>
        <tissue evidence="7">Single pupa</tissue>
    </source>
</reference>
<proteinExistence type="inferred from homology"/>
<dbReference type="EMBL" id="JAHIBW010000014">
    <property type="protein sequence ID" value="KAG7304643.1"/>
    <property type="molecule type" value="Genomic_DNA"/>
</dbReference>
<evidence type="ECO:0000313" key="7">
    <source>
        <dbReference type="EMBL" id="KAG7304643.1"/>
    </source>
</evidence>
<protein>
    <recommendedName>
        <fullName evidence="6">Cytochrome b5 heme-binding domain-containing protein</fullName>
    </recommendedName>
</protein>
<dbReference type="PANTHER" id="PTHR19359:SF14">
    <property type="entry name" value="CYTOCHROME B5 A"/>
    <property type="match status" value="1"/>
</dbReference>
<evidence type="ECO:0000256" key="4">
    <source>
        <dbReference type="ARBA" id="ARBA00038168"/>
    </source>
</evidence>
<feature type="chain" id="PRO_5045594243" description="Cytochrome b5 heme-binding domain-containing protein" evidence="5">
    <location>
        <begin position="21"/>
        <end position="174"/>
    </location>
</feature>
<dbReference type="Proteomes" id="UP000823941">
    <property type="component" value="Chromosome 14"/>
</dbReference>
<sequence>MHPLQLCAALACLLLRPAASFLQPLHDTQDGVQQTVVYTSKVLSDPGKYAAIAAAGLKDFVNAPDKSRLPQKEFTWDDLASQDGADGRKLLLVINGKVYDFTDFAVYHPAGPEVLKKYVGRDATIVFRECGVPRWLEDAALKMFRVGWVKDYQAGQYETPRPDNITTFNVPFLG</sequence>